<dbReference type="Gene3D" id="2.115.10.20">
    <property type="entry name" value="Glycosyl hydrolase domain, family 43"/>
    <property type="match status" value="1"/>
</dbReference>
<dbReference type="PANTHER" id="PTHR42800:SF1">
    <property type="entry name" value="EXOINULINASE INUD (AFU_ORTHOLOGUE AFUA_5G00480)"/>
    <property type="match status" value="1"/>
</dbReference>
<evidence type="ECO:0000256" key="2">
    <source>
        <dbReference type="ARBA" id="ARBA00022801"/>
    </source>
</evidence>
<dbReference type="PANTHER" id="PTHR42800">
    <property type="entry name" value="EXOINULINASE INUD (AFU_ORTHOLOGUE AFUA_5G00480)"/>
    <property type="match status" value="1"/>
</dbReference>
<feature type="domain" description="Glycosyl hydrolase family 32 N-terminal" evidence="5">
    <location>
        <begin position="155"/>
        <end position="461"/>
    </location>
</feature>
<dbReference type="AlphaFoldDB" id="A0A6C2UQU9"/>
<evidence type="ECO:0000256" key="3">
    <source>
        <dbReference type="ARBA" id="ARBA00023295"/>
    </source>
</evidence>
<evidence type="ECO:0000256" key="1">
    <source>
        <dbReference type="ARBA" id="ARBA00009902"/>
    </source>
</evidence>
<dbReference type="SUPFAM" id="SSF75005">
    <property type="entry name" value="Arabinanase/levansucrase/invertase"/>
    <property type="match status" value="1"/>
</dbReference>
<dbReference type="CDD" id="cd18622">
    <property type="entry name" value="GH32_Inu-like"/>
    <property type="match status" value="1"/>
</dbReference>
<evidence type="ECO:0000313" key="6">
    <source>
        <dbReference type="EMBL" id="VGO22672.1"/>
    </source>
</evidence>
<organism evidence="6 7">
    <name type="scientific">Pontiella sulfatireligans</name>
    <dbReference type="NCBI Taxonomy" id="2750658"/>
    <lineage>
        <taxon>Bacteria</taxon>
        <taxon>Pseudomonadati</taxon>
        <taxon>Kiritimatiellota</taxon>
        <taxon>Kiritimatiellia</taxon>
        <taxon>Kiritimatiellales</taxon>
        <taxon>Pontiellaceae</taxon>
        <taxon>Pontiella</taxon>
    </lineage>
</organism>
<dbReference type="InterPro" id="IPR013148">
    <property type="entry name" value="Glyco_hydro_32_N"/>
</dbReference>
<feature type="chain" id="PRO_5025371074" evidence="4">
    <location>
        <begin position="28"/>
        <end position="572"/>
    </location>
</feature>
<keyword evidence="4" id="KW-0732">Signal</keyword>
<dbReference type="GO" id="GO:0005987">
    <property type="term" value="P:sucrose catabolic process"/>
    <property type="evidence" value="ECO:0007669"/>
    <property type="project" value="TreeGrafter"/>
</dbReference>
<keyword evidence="3" id="KW-0326">Glycosidase</keyword>
<sequence length="572" mass="64921">MRCNDVLSCVLLTAGIAALFGAVESNAKPVPPEAQLKVTGTHLHVPVFSHKSAVENRKNSVHLGVFDGDRLVQDFQVTLPRKDQPYWVAAYPLDHFELGGKTVTIKLENDPRKKMKPSKINSNVWKWAMERISCGDNLPGGKAADYAKPYRNQFHASARRGWNNDPNGMVYHDGKYHLYFQHNPFGIYWGNMHWGHWESDDLIHWQEKPIALYQKTQRDMMFSGGGFVDFNNSSGLGEDTLFVAFTSTGRGVGGTRGECLAYSKDGGLTFTELPENPIISHMGRDPKIIWYEPEQKWVLTVYNLEECEETKALPMVGTFRDKFANFAYYESTDLRHWKRTGAFTDSDRAALHECPELFELKIENESRWITLGAQGRYFVGQFDGKKFIRESGPHGTMVGPYSSHGAFYAAQTFSDLPDGRRVQIGWVRTQQVYAGKFPGQLVGETLTLPHELQLRRTDEGLRMACVPVEEVKKLRAKEFQCLEECKGELTEVLIEFEEGGLHEMMINGIDASFEGKSARIFTDRTIAEVYANDGLFYQVRERSADSFDSTETVVKNGTIKSLKIYQLKSIWK</sequence>
<evidence type="ECO:0000259" key="5">
    <source>
        <dbReference type="Pfam" id="PF00251"/>
    </source>
</evidence>
<keyword evidence="2" id="KW-0378">Hydrolase</keyword>
<dbReference type="SMART" id="SM00640">
    <property type="entry name" value="Glyco_32"/>
    <property type="match status" value="1"/>
</dbReference>
<proteinExistence type="inferred from homology"/>
<dbReference type="InterPro" id="IPR001362">
    <property type="entry name" value="Glyco_hydro_32"/>
</dbReference>
<dbReference type="Gene3D" id="2.60.120.560">
    <property type="entry name" value="Exo-inulinase, domain 1"/>
    <property type="match status" value="1"/>
</dbReference>
<dbReference type="RefSeq" id="WP_136064208.1">
    <property type="nucleotide sequence ID" value="NZ_CAAHFH010000002.1"/>
</dbReference>
<reference evidence="6 7" key="1">
    <citation type="submission" date="2019-04" db="EMBL/GenBank/DDBJ databases">
        <authorList>
            <person name="Van Vliet M D."/>
        </authorList>
    </citation>
    <scope>NUCLEOTIDE SEQUENCE [LARGE SCALE GENOMIC DNA]</scope>
    <source>
        <strain evidence="6 7">F21</strain>
    </source>
</reference>
<dbReference type="GO" id="GO:0004575">
    <property type="term" value="F:sucrose alpha-glucosidase activity"/>
    <property type="evidence" value="ECO:0007669"/>
    <property type="project" value="TreeGrafter"/>
</dbReference>
<keyword evidence="7" id="KW-1185">Reference proteome</keyword>
<evidence type="ECO:0000313" key="7">
    <source>
        <dbReference type="Proteomes" id="UP000346198"/>
    </source>
</evidence>
<name>A0A6C2UQU9_9BACT</name>
<dbReference type="Proteomes" id="UP000346198">
    <property type="component" value="Unassembled WGS sequence"/>
</dbReference>
<dbReference type="InterPro" id="IPR023296">
    <property type="entry name" value="Glyco_hydro_beta-prop_sf"/>
</dbReference>
<accession>A0A6C2UQU9</accession>
<gene>
    <name evidence="6" type="primary">sacC_2</name>
    <name evidence="6" type="ORF">SCARR_04767</name>
</gene>
<dbReference type="Pfam" id="PF00251">
    <property type="entry name" value="Glyco_hydro_32N"/>
    <property type="match status" value="1"/>
</dbReference>
<protein>
    <submittedName>
        <fullName evidence="6">Levanase</fullName>
    </submittedName>
</protein>
<dbReference type="EMBL" id="CAAHFH010000002">
    <property type="protein sequence ID" value="VGO22672.1"/>
    <property type="molecule type" value="Genomic_DNA"/>
</dbReference>
<dbReference type="GO" id="GO:0005737">
    <property type="term" value="C:cytoplasm"/>
    <property type="evidence" value="ECO:0007669"/>
    <property type="project" value="TreeGrafter"/>
</dbReference>
<feature type="signal peptide" evidence="4">
    <location>
        <begin position="1"/>
        <end position="27"/>
    </location>
</feature>
<comment type="similarity">
    <text evidence="1">Belongs to the glycosyl hydrolase 32 family.</text>
</comment>
<evidence type="ECO:0000256" key="4">
    <source>
        <dbReference type="SAM" id="SignalP"/>
    </source>
</evidence>